<name>A0A1G4X9R2_9ACTN</name>
<evidence type="ECO:0000256" key="10">
    <source>
        <dbReference type="ARBA" id="ARBA00023163"/>
    </source>
</evidence>
<feature type="binding site" evidence="11">
    <location>
        <position position="32"/>
    </location>
    <ligand>
        <name>[4Fe-4S] cluster</name>
        <dbReference type="ChEBI" id="CHEBI:49883"/>
    </ligand>
</feature>
<evidence type="ECO:0000256" key="9">
    <source>
        <dbReference type="ARBA" id="ARBA00023157"/>
    </source>
</evidence>
<dbReference type="EMBL" id="FMUH01000001">
    <property type="protein sequence ID" value="SCX37959.1"/>
    <property type="molecule type" value="Genomic_DNA"/>
</dbReference>
<feature type="binding site" evidence="11">
    <location>
        <position position="52"/>
    </location>
    <ligand>
        <name>[4Fe-4S] cluster</name>
        <dbReference type="ChEBI" id="CHEBI:49883"/>
    </ligand>
</feature>
<keyword evidence="6 11" id="KW-0411">Iron-sulfur</keyword>
<dbReference type="STRING" id="1960309.SAMN03159343_0252"/>
<accession>A0A1G4X9R2</accession>
<dbReference type="HAMAP" id="MF_01479">
    <property type="entry name" value="WhiB"/>
    <property type="match status" value="1"/>
</dbReference>
<evidence type="ECO:0000256" key="7">
    <source>
        <dbReference type="ARBA" id="ARBA00023015"/>
    </source>
</evidence>
<comment type="cofactor">
    <cofactor evidence="11">
        <name>[4Fe-4S] cluster</name>
        <dbReference type="ChEBI" id="CHEBI:49883"/>
    </cofactor>
    <text evidence="11">Binds 1 [4Fe-4S] cluster per subunit. Following nitrosylation of the [4Fe-4S] cluster binds 1 [4Fe-8(NO)] cluster per subunit.</text>
</comment>
<comment type="similarity">
    <text evidence="2 11">Belongs to the WhiB family.</text>
</comment>
<keyword evidence="11" id="KW-0963">Cytoplasm</keyword>
<gene>
    <name evidence="11" type="primary">whiB</name>
    <name evidence="13" type="ORF">SAMN03159343_0252</name>
</gene>
<dbReference type="RefSeq" id="WP_424321704.1">
    <property type="nucleotide sequence ID" value="NZ_FMUH01000001.1"/>
</dbReference>
<comment type="subcellular location">
    <subcellularLocation>
        <location evidence="1 11">Cytoplasm</location>
    </subcellularLocation>
</comment>
<keyword evidence="4 11" id="KW-0479">Metal-binding</keyword>
<feature type="binding site" evidence="11">
    <location>
        <position position="55"/>
    </location>
    <ligand>
        <name>[4Fe-4S] cluster</name>
        <dbReference type="ChEBI" id="CHEBI:49883"/>
    </ligand>
</feature>
<keyword evidence="5 11" id="KW-0408">Iron</keyword>
<feature type="binding site" evidence="11">
    <location>
        <position position="61"/>
    </location>
    <ligand>
        <name>[4Fe-4S] cluster</name>
        <dbReference type="ChEBI" id="CHEBI:49883"/>
    </ligand>
</feature>
<evidence type="ECO:0000256" key="6">
    <source>
        <dbReference type="ARBA" id="ARBA00023014"/>
    </source>
</evidence>
<comment type="function">
    <text evidence="11">Acts as a transcriptional regulator. Probably redox-responsive. The apo- but not holo-form probably binds DNA.</text>
</comment>
<dbReference type="GO" id="GO:0003677">
    <property type="term" value="F:DNA binding"/>
    <property type="evidence" value="ECO:0007669"/>
    <property type="project" value="UniProtKB-UniRule"/>
</dbReference>
<keyword evidence="10 11" id="KW-0804">Transcription</keyword>
<keyword evidence="7 11" id="KW-0805">Transcription regulation</keyword>
<dbReference type="InterPro" id="IPR003482">
    <property type="entry name" value="Whib"/>
</dbReference>
<dbReference type="GO" id="GO:0005737">
    <property type="term" value="C:cytoplasm"/>
    <property type="evidence" value="ECO:0007669"/>
    <property type="project" value="UniProtKB-SubCell"/>
</dbReference>
<organism evidence="13 14">
    <name type="scientific">Klenkia marina</name>
    <dbReference type="NCBI Taxonomy" id="1960309"/>
    <lineage>
        <taxon>Bacteria</taxon>
        <taxon>Bacillati</taxon>
        <taxon>Actinomycetota</taxon>
        <taxon>Actinomycetes</taxon>
        <taxon>Geodermatophilales</taxon>
        <taxon>Geodermatophilaceae</taxon>
        <taxon>Klenkia</taxon>
    </lineage>
</organism>
<sequence length="87" mass="9674">MSGTPDGLIPSQAVPQFLALVEELSVGEPVPCRRKPPELWWRAKHEEAKGLCRQCRAREACLDYALAADERFGIWGGRAPNERRGTA</sequence>
<keyword evidence="9 11" id="KW-1015">Disulfide bond</keyword>
<dbReference type="AlphaFoldDB" id="A0A1G4X9R2"/>
<dbReference type="Proteomes" id="UP000198981">
    <property type="component" value="Unassembled WGS sequence"/>
</dbReference>
<comment type="PTM">
    <text evidence="11">Upon Fe-S cluster removal intramolecular disulfide bonds are formed.</text>
</comment>
<evidence type="ECO:0000313" key="13">
    <source>
        <dbReference type="EMBL" id="SCX37959.1"/>
    </source>
</evidence>
<keyword evidence="14" id="KW-1185">Reference proteome</keyword>
<evidence type="ECO:0000256" key="4">
    <source>
        <dbReference type="ARBA" id="ARBA00022723"/>
    </source>
</evidence>
<dbReference type="PANTHER" id="PTHR38839:SF4">
    <property type="entry name" value="TRANSCRIPTIONAL REGULATOR WHIB"/>
    <property type="match status" value="1"/>
</dbReference>
<evidence type="ECO:0000256" key="2">
    <source>
        <dbReference type="ARBA" id="ARBA00006597"/>
    </source>
</evidence>
<evidence type="ECO:0000256" key="8">
    <source>
        <dbReference type="ARBA" id="ARBA00023125"/>
    </source>
</evidence>
<reference evidence="14" key="1">
    <citation type="submission" date="2016-10" db="EMBL/GenBank/DDBJ databases">
        <authorList>
            <person name="Varghese N."/>
            <person name="Submissions S."/>
        </authorList>
    </citation>
    <scope>NUCLEOTIDE SEQUENCE [LARGE SCALE GENOMIC DNA]</scope>
    <source>
        <strain evidence="14">DSM 45722</strain>
    </source>
</reference>
<evidence type="ECO:0000256" key="11">
    <source>
        <dbReference type="HAMAP-Rule" id="MF_01479"/>
    </source>
</evidence>
<dbReference type="GO" id="GO:0051539">
    <property type="term" value="F:4 iron, 4 sulfur cluster binding"/>
    <property type="evidence" value="ECO:0007669"/>
    <property type="project" value="UniProtKB-UniRule"/>
</dbReference>
<evidence type="ECO:0000256" key="5">
    <source>
        <dbReference type="ARBA" id="ARBA00023004"/>
    </source>
</evidence>
<dbReference type="GO" id="GO:0045454">
    <property type="term" value="P:cell redox homeostasis"/>
    <property type="evidence" value="ECO:0007669"/>
    <property type="project" value="TreeGrafter"/>
</dbReference>
<evidence type="ECO:0000256" key="3">
    <source>
        <dbReference type="ARBA" id="ARBA00022485"/>
    </source>
</evidence>
<evidence type="ECO:0000256" key="1">
    <source>
        <dbReference type="ARBA" id="ARBA00004496"/>
    </source>
</evidence>
<protein>
    <recommendedName>
        <fullName evidence="11">Transcriptional regulator WhiB</fullName>
    </recommendedName>
</protein>
<keyword evidence="3 11" id="KW-0004">4Fe-4S</keyword>
<feature type="domain" description="4Fe-4S Wbl-type" evidence="12">
    <location>
        <begin position="31"/>
        <end position="85"/>
    </location>
</feature>
<dbReference type="Pfam" id="PF02467">
    <property type="entry name" value="Whib"/>
    <property type="match status" value="1"/>
</dbReference>
<dbReference type="GO" id="GO:0045892">
    <property type="term" value="P:negative regulation of DNA-templated transcription"/>
    <property type="evidence" value="ECO:0007669"/>
    <property type="project" value="TreeGrafter"/>
</dbReference>
<dbReference type="PROSITE" id="PS51674">
    <property type="entry name" value="4FE4S_WBL"/>
    <property type="match status" value="1"/>
</dbReference>
<keyword evidence="8 11" id="KW-0238">DNA-binding</keyword>
<dbReference type="InterPro" id="IPR034768">
    <property type="entry name" value="4FE4S_WBL"/>
</dbReference>
<comment type="PTM">
    <text evidence="11">The Fe-S cluster can be nitrosylated by nitric oxide (NO).</text>
</comment>
<dbReference type="PANTHER" id="PTHR38839">
    <property type="entry name" value="TRANSCRIPTIONAL REGULATOR WHID-RELATED"/>
    <property type="match status" value="1"/>
</dbReference>
<dbReference type="GO" id="GO:0047134">
    <property type="term" value="F:protein-disulfide reductase [NAD(P)H] activity"/>
    <property type="evidence" value="ECO:0007669"/>
    <property type="project" value="TreeGrafter"/>
</dbReference>
<proteinExistence type="inferred from homology"/>
<dbReference type="GO" id="GO:0046872">
    <property type="term" value="F:metal ion binding"/>
    <property type="evidence" value="ECO:0007669"/>
    <property type="project" value="UniProtKB-KW"/>
</dbReference>
<dbReference type="GO" id="GO:0035731">
    <property type="term" value="F:dinitrosyl-iron complex binding"/>
    <property type="evidence" value="ECO:0007669"/>
    <property type="project" value="UniProtKB-UniRule"/>
</dbReference>
<evidence type="ECO:0000313" key="14">
    <source>
        <dbReference type="Proteomes" id="UP000198981"/>
    </source>
</evidence>
<evidence type="ECO:0000259" key="12">
    <source>
        <dbReference type="PROSITE" id="PS51674"/>
    </source>
</evidence>